<feature type="region of interest" description="Disordered" evidence="1">
    <location>
        <begin position="1"/>
        <end position="25"/>
    </location>
</feature>
<organism evidence="2 3">
    <name type="scientific">Pteropus alecto</name>
    <name type="common">Black flying fox</name>
    <dbReference type="NCBI Taxonomy" id="9402"/>
    <lineage>
        <taxon>Eukaryota</taxon>
        <taxon>Metazoa</taxon>
        <taxon>Chordata</taxon>
        <taxon>Craniata</taxon>
        <taxon>Vertebrata</taxon>
        <taxon>Euteleostomi</taxon>
        <taxon>Mammalia</taxon>
        <taxon>Eutheria</taxon>
        <taxon>Laurasiatheria</taxon>
        <taxon>Chiroptera</taxon>
        <taxon>Yinpterochiroptera</taxon>
        <taxon>Pteropodoidea</taxon>
        <taxon>Pteropodidae</taxon>
        <taxon>Pteropodinae</taxon>
        <taxon>Pteropus</taxon>
    </lineage>
</organism>
<sequence>MYYGMNPSHGDGFLEQQQQQQQQQPQSPQRLLAVILWFQLALCFGPAQLTGGQGALSHESLRCQTEEEFVRCPVCLSFEDLFPPG</sequence>
<dbReference type="GO" id="GO:0045957">
    <property type="term" value="P:negative regulation of complement activation, alternative pathway"/>
    <property type="evidence" value="ECO:0007669"/>
    <property type="project" value="TreeGrafter"/>
</dbReference>
<name>L5KBK6_PTEAL</name>
<evidence type="ECO:0000313" key="2">
    <source>
        <dbReference type="EMBL" id="ELK08895.1"/>
    </source>
</evidence>
<accession>L5KBK6</accession>
<proteinExistence type="predicted"/>
<dbReference type="AlphaFoldDB" id="L5KBK6"/>
<dbReference type="PANTHER" id="PTHR47007">
    <property type="entry name" value="SUSHI DOMAIN-CONTAINING PROTEIN 4"/>
    <property type="match status" value="1"/>
</dbReference>
<gene>
    <name evidence="2" type="ORF">PAL_GLEAN10012140</name>
</gene>
<dbReference type="Proteomes" id="UP000010552">
    <property type="component" value="Unassembled WGS sequence"/>
</dbReference>
<dbReference type="GO" id="GO:0045959">
    <property type="term" value="P:negative regulation of complement activation, classical pathway"/>
    <property type="evidence" value="ECO:0007669"/>
    <property type="project" value="TreeGrafter"/>
</dbReference>
<evidence type="ECO:0000256" key="1">
    <source>
        <dbReference type="SAM" id="MobiDB-lite"/>
    </source>
</evidence>
<dbReference type="InParanoid" id="L5KBK6"/>
<protein>
    <submittedName>
        <fullName evidence="2">Sushi domain-containing protein 4</fullName>
    </submittedName>
</protein>
<dbReference type="InterPro" id="IPR042985">
    <property type="entry name" value="SUSD4"/>
</dbReference>
<reference evidence="3" key="1">
    <citation type="journal article" date="2013" name="Science">
        <title>Comparative analysis of bat genomes provides insight into the evolution of flight and immunity.</title>
        <authorList>
            <person name="Zhang G."/>
            <person name="Cowled C."/>
            <person name="Shi Z."/>
            <person name="Huang Z."/>
            <person name="Bishop-Lilly K.A."/>
            <person name="Fang X."/>
            <person name="Wynne J.W."/>
            <person name="Xiong Z."/>
            <person name="Baker M.L."/>
            <person name="Zhao W."/>
            <person name="Tachedjian M."/>
            <person name="Zhu Y."/>
            <person name="Zhou P."/>
            <person name="Jiang X."/>
            <person name="Ng J."/>
            <person name="Yang L."/>
            <person name="Wu L."/>
            <person name="Xiao J."/>
            <person name="Feng Y."/>
            <person name="Chen Y."/>
            <person name="Sun X."/>
            <person name="Zhang Y."/>
            <person name="Marsh G.A."/>
            <person name="Crameri G."/>
            <person name="Broder C.C."/>
            <person name="Frey K.G."/>
            <person name="Wang L.F."/>
            <person name="Wang J."/>
        </authorList>
    </citation>
    <scope>NUCLEOTIDE SEQUENCE [LARGE SCALE GENOMIC DNA]</scope>
</reference>
<keyword evidence="3" id="KW-1185">Reference proteome</keyword>
<dbReference type="STRING" id="9402.L5KBK6"/>
<evidence type="ECO:0000313" key="3">
    <source>
        <dbReference type="Proteomes" id="UP000010552"/>
    </source>
</evidence>
<dbReference type="PANTHER" id="PTHR47007:SF1">
    <property type="entry name" value="SUSHI DOMAIN-CONTAINING PROTEIN 4"/>
    <property type="match status" value="1"/>
</dbReference>
<feature type="compositionally biased region" description="Low complexity" evidence="1">
    <location>
        <begin position="16"/>
        <end position="25"/>
    </location>
</feature>
<dbReference type="EMBL" id="KB030861">
    <property type="protein sequence ID" value="ELK08895.1"/>
    <property type="molecule type" value="Genomic_DNA"/>
</dbReference>